<dbReference type="CDD" id="cd10845">
    <property type="entry name" value="DSRM_RNAse_III_family"/>
    <property type="match status" value="1"/>
</dbReference>
<name>A0A382A1B0_9ZZZZ</name>
<accession>A0A382A1B0</accession>
<dbReference type="Gene3D" id="3.30.160.20">
    <property type="match status" value="1"/>
</dbReference>
<dbReference type="Pfam" id="PF14622">
    <property type="entry name" value="Ribonucleas_3_3"/>
    <property type="match status" value="1"/>
</dbReference>
<sequence>MPSRGPLQKRLGYSFKKPELLELALTHPSVNHEQSKTINNNQRLEFLGDAVLQMIISEELYRHFPTRDEGTLSKVRAQMVNRDALAEQAVQIKLGKELVLSRGEDRNGGRERASALADAFESVVGAIYLDGGFMKVKKFILTQFCERFEGADAGRHVGNPKGELQEILQGKSAVAPEYRLLDSQGPDHDRSFECAVRHSGHELARGTGKSKKTAESDAATKAIKLLKAKNKV</sequence>
<dbReference type="PANTHER" id="PTHR11207:SF0">
    <property type="entry name" value="RIBONUCLEASE 3"/>
    <property type="match status" value="1"/>
</dbReference>
<evidence type="ECO:0000259" key="9">
    <source>
        <dbReference type="PROSITE" id="PS50142"/>
    </source>
</evidence>
<dbReference type="GO" id="GO:0004525">
    <property type="term" value="F:ribonuclease III activity"/>
    <property type="evidence" value="ECO:0007669"/>
    <property type="project" value="UniProtKB-EC"/>
</dbReference>
<dbReference type="GO" id="GO:0006364">
    <property type="term" value="P:rRNA processing"/>
    <property type="evidence" value="ECO:0007669"/>
    <property type="project" value="InterPro"/>
</dbReference>
<feature type="domain" description="RNase III" evidence="9">
    <location>
        <begin position="4"/>
        <end position="132"/>
    </location>
</feature>
<dbReference type="InterPro" id="IPR014720">
    <property type="entry name" value="dsRBD_dom"/>
</dbReference>
<dbReference type="FunFam" id="1.10.1520.10:FF:000001">
    <property type="entry name" value="Ribonuclease 3"/>
    <property type="match status" value="1"/>
</dbReference>
<dbReference type="HAMAP" id="MF_00104">
    <property type="entry name" value="RNase_III"/>
    <property type="match status" value="1"/>
</dbReference>
<dbReference type="PROSITE" id="PS50142">
    <property type="entry name" value="RNASE_3_2"/>
    <property type="match status" value="1"/>
</dbReference>
<dbReference type="InterPro" id="IPR036389">
    <property type="entry name" value="RNase_III_sf"/>
</dbReference>
<evidence type="ECO:0000256" key="6">
    <source>
        <dbReference type="ARBA" id="ARBA00022801"/>
    </source>
</evidence>
<keyword evidence="4" id="KW-0540">Nuclease</keyword>
<dbReference type="EMBL" id="UINC01023386">
    <property type="protein sequence ID" value="SVA94932.1"/>
    <property type="molecule type" value="Genomic_DNA"/>
</dbReference>
<dbReference type="SUPFAM" id="SSF54768">
    <property type="entry name" value="dsRNA-binding domain-like"/>
    <property type="match status" value="1"/>
</dbReference>
<comment type="catalytic activity">
    <reaction evidence="1">
        <text>Endonucleolytic cleavage to 5'-phosphomonoester.</text>
        <dbReference type="EC" id="3.1.26.3"/>
    </reaction>
</comment>
<keyword evidence="6" id="KW-0378">Hydrolase</keyword>
<dbReference type="GO" id="GO:0010468">
    <property type="term" value="P:regulation of gene expression"/>
    <property type="evidence" value="ECO:0007669"/>
    <property type="project" value="TreeGrafter"/>
</dbReference>
<protein>
    <recommendedName>
        <fullName evidence="3">ribonuclease III</fullName>
        <ecNumber evidence="3">3.1.26.3</ecNumber>
    </recommendedName>
</protein>
<evidence type="ECO:0000259" key="8">
    <source>
        <dbReference type="PROSITE" id="PS50137"/>
    </source>
</evidence>
<feature type="domain" description="DRBM" evidence="8">
    <location>
        <begin position="159"/>
        <end position="228"/>
    </location>
</feature>
<dbReference type="GO" id="GO:0003725">
    <property type="term" value="F:double-stranded RNA binding"/>
    <property type="evidence" value="ECO:0007669"/>
    <property type="project" value="TreeGrafter"/>
</dbReference>
<dbReference type="EC" id="3.1.26.3" evidence="3"/>
<dbReference type="InterPro" id="IPR011907">
    <property type="entry name" value="RNase_III"/>
</dbReference>
<evidence type="ECO:0000256" key="1">
    <source>
        <dbReference type="ARBA" id="ARBA00000109"/>
    </source>
</evidence>
<dbReference type="InterPro" id="IPR000999">
    <property type="entry name" value="RNase_III_dom"/>
</dbReference>
<evidence type="ECO:0000256" key="4">
    <source>
        <dbReference type="ARBA" id="ARBA00022722"/>
    </source>
</evidence>
<evidence type="ECO:0000256" key="7">
    <source>
        <dbReference type="ARBA" id="ARBA00022884"/>
    </source>
</evidence>
<reference evidence="10" key="1">
    <citation type="submission" date="2018-05" db="EMBL/GenBank/DDBJ databases">
        <authorList>
            <person name="Lanie J.A."/>
            <person name="Ng W.-L."/>
            <person name="Kazmierczak K.M."/>
            <person name="Andrzejewski T.M."/>
            <person name="Davidsen T.M."/>
            <person name="Wayne K.J."/>
            <person name="Tettelin H."/>
            <person name="Glass J.I."/>
            <person name="Rusch D."/>
            <person name="Podicherti R."/>
            <person name="Tsui H.-C.T."/>
            <person name="Winkler M.E."/>
        </authorList>
    </citation>
    <scope>NUCLEOTIDE SEQUENCE</scope>
</reference>
<dbReference type="PROSITE" id="PS50137">
    <property type="entry name" value="DS_RBD"/>
    <property type="match status" value="1"/>
</dbReference>
<proteinExistence type="inferred from homology"/>
<keyword evidence="5" id="KW-0255">Endonuclease</keyword>
<dbReference type="NCBIfam" id="TIGR02191">
    <property type="entry name" value="RNaseIII"/>
    <property type="match status" value="1"/>
</dbReference>
<evidence type="ECO:0000256" key="3">
    <source>
        <dbReference type="ARBA" id="ARBA00012177"/>
    </source>
</evidence>
<comment type="similarity">
    <text evidence="2">Belongs to the ribonuclease III family.</text>
</comment>
<dbReference type="CDD" id="cd00593">
    <property type="entry name" value="RIBOc"/>
    <property type="match status" value="1"/>
</dbReference>
<dbReference type="SMART" id="SM00535">
    <property type="entry name" value="RIBOc"/>
    <property type="match status" value="1"/>
</dbReference>
<dbReference type="AlphaFoldDB" id="A0A382A1B0"/>
<dbReference type="Pfam" id="PF00035">
    <property type="entry name" value="dsrm"/>
    <property type="match status" value="1"/>
</dbReference>
<evidence type="ECO:0000256" key="2">
    <source>
        <dbReference type="ARBA" id="ARBA00010183"/>
    </source>
</evidence>
<keyword evidence="7" id="KW-0694">RNA-binding</keyword>
<dbReference type="PANTHER" id="PTHR11207">
    <property type="entry name" value="RIBONUCLEASE III"/>
    <property type="match status" value="1"/>
</dbReference>
<dbReference type="Gene3D" id="1.10.1520.10">
    <property type="entry name" value="Ribonuclease III domain"/>
    <property type="match status" value="1"/>
</dbReference>
<gene>
    <name evidence="10" type="ORF">METZ01_LOCUS147786</name>
</gene>
<organism evidence="10">
    <name type="scientific">marine metagenome</name>
    <dbReference type="NCBI Taxonomy" id="408172"/>
    <lineage>
        <taxon>unclassified sequences</taxon>
        <taxon>metagenomes</taxon>
        <taxon>ecological metagenomes</taxon>
    </lineage>
</organism>
<evidence type="ECO:0000313" key="10">
    <source>
        <dbReference type="EMBL" id="SVA94932.1"/>
    </source>
</evidence>
<dbReference type="SUPFAM" id="SSF69065">
    <property type="entry name" value="RNase III domain-like"/>
    <property type="match status" value="1"/>
</dbReference>
<dbReference type="SMART" id="SM00358">
    <property type="entry name" value="DSRM"/>
    <property type="match status" value="1"/>
</dbReference>
<evidence type="ECO:0000256" key="5">
    <source>
        <dbReference type="ARBA" id="ARBA00022759"/>
    </source>
</evidence>
<dbReference type="PROSITE" id="PS00517">
    <property type="entry name" value="RNASE_3_1"/>
    <property type="match status" value="1"/>
</dbReference>